<evidence type="ECO:0000313" key="10">
    <source>
        <dbReference type="EMBL" id="MBO7742985.1"/>
    </source>
</evidence>
<evidence type="ECO:0000259" key="9">
    <source>
        <dbReference type="Pfam" id="PF25198"/>
    </source>
</evidence>
<dbReference type="InterPro" id="IPR038501">
    <property type="entry name" value="Spore_GerAC_C_sf"/>
</dbReference>
<feature type="domain" description="Spore germination protein N-terminal" evidence="9">
    <location>
        <begin position="23"/>
        <end position="193"/>
    </location>
</feature>
<dbReference type="InterPro" id="IPR046953">
    <property type="entry name" value="Spore_GerAC-like_C"/>
</dbReference>
<dbReference type="Pfam" id="PF05504">
    <property type="entry name" value="Spore_GerAC"/>
    <property type="match status" value="1"/>
</dbReference>
<evidence type="ECO:0000256" key="7">
    <source>
        <dbReference type="ARBA" id="ARBA00023288"/>
    </source>
</evidence>
<keyword evidence="4" id="KW-0732">Signal</keyword>
<evidence type="ECO:0000256" key="5">
    <source>
        <dbReference type="ARBA" id="ARBA00023136"/>
    </source>
</evidence>
<feature type="domain" description="Spore germination GerAC-like C-terminal" evidence="8">
    <location>
        <begin position="209"/>
        <end position="374"/>
    </location>
</feature>
<evidence type="ECO:0000313" key="11">
    <source>
        <dbReference type="Proteomes" id="UP000670947"/>
    </source>
</evidence>
<dbReference type="Gene3D" id="3.30.300.210">
    <property type="entry name" value="Nutrient germinant receptor protein C, domain 3"/>
    <property type="match status" value="1"/>
</dbReference>
<gene>
    <name evidence="10" type="ORF">I8J29_02170</name>
</gene>
<dbReference type="PANTHER" id="PTHR35789">
    <property type="entry name" value="SPORE GERMINATION PROTEIN B3"/>
    <property type="match status" value="1"/>
</dbReference>
<dbReference type="InterPro" id="IPR057336">
    <property type="entry name" value="GerAC_N"/>
</dbReference>
<dbReference type="RefSeq" id="WP_208845934.1">
    <property type="nucleotide sequence ID" value="NZ_JAGGDJ010000001.1"/>
</dbReference>
<evidence type="ECO:0000256" key="3">
    <source>
        <dbReference type="ARBA" id="ARBA00022544"/>
    </source>
</evidence>
<sequence length="383" mass="42639">MRRLRFGWLAALLLLLPLTGCWDRRELNDRLFELGSGVDRLDDGSLLLIGQFMLPKQSGDAGGGNKPSYLVETGTGKTVSECLLDQQLKLSRRITRGHRNNIYFGEKMAKSGIADLMDSVTRDPDSRLKSDIWVVKGGTALDFMQVSYPLENMPAIALSKIRHIIGKKTGNSLLEILIEENVPGSGPTLPAVEVVYDAKLRKKTMQIYGRAVLNRKQGLAGYLNRMESAYRLWITGETERIPITASAPIGQGAFNTNITRLGSDIRTAVHDDRVDIDVDLKGSGVILESLPDSDLRKPEVLRAFEAELNRRVEEDQAAVIRKAQKELGVDVFHFGQAVNRQHPEAWARLDAKWEQAFSNAKVTVHSRVKIRRIGLQGPPPNKP</sequence>
<keyword evidence="5" id="KW-0472">Membrane</keyword>
<dbReference type="NCBIfam" id="TIGR02887">
    <property type="entry name" value="spore_ger_x_C"/>
    <property type="match status" value="1"/>
</dbReference>
<evidence type="ECO:0000256" key="6">
    <source>
        <dbReference type="ARBA" id="ARBA00023139"/>
    </source>
</evidence>
<dbReference type="PANTHER" id="PTHR35789:SF1">
    <property type="entry name" value="SPORE GERMINATION PROTEIN B3"/>
    <property type="match status" value="1"/>
</dbReference>
<comment type="subcellular location">
    <subcellularLocation>
        <location evidence="1">Membrane</location>
        <topology evidence="1">Lipid-anchor</topology>
    </subcellularLocation>
</comment>
<organism evidence="10 11">
    <name type="scientific">Paenibacillus artemisiicola</name>
    <dbReference type="NCBI Taxonomy" id="1172618"/>
    <lineage>
        <taxon>Bacteria</taxon>
        <taxon>Bacillati</taxon>
        <taxon>Bacillota</taxon>
        <taxon>Bacilli</taxon>
        <taxon>Bacillales</taxon>
        <taxon>Paenibacillaceae</taxon>
        <taxon>Paenibacillus</taxon>
    </lineage>
</organism>
<evidence type="ECO:0000256" key="4">
    <source>
        <dbReference type="ARBA" id="ARBA00022729"/>
    </source>
</evidence>
<keyword evidence="3" id="KW-0309">Germination</keyword>
<comment type="similarity">
    <text evidence="2">Belongs to the GerABKC lipoprotein family.</text>
</comment>
<dbReference type="EMBL" id="JAGGDJ010000001">
    <property type="protein sequence ID" value="MBO7742985.1"/>
    <property type="molecule type" value="Genomic_DNA"/>
</dbReference>
<protein>
    <submittedName>
        <fullName evidence="10">Ger(X)C family spore germination protein</fullName>
    </submittedName>
</protein>
<dbReference type="Pfam" id="PF25198">
    <property type="entry name" value="Spore_GerAC_N"/>
    <property type="match status" value="1"/>
</dbReference>
<reference evidence="10 11" key="1">
    <citation type="submission" date="2021-03" db="EMBL/GenBank/DDBJ databases">
        <title>Paenibacillus artemisicola MWE-103 whole genome sequence.</title>
        <authorList>
            <person name="Ham Y.J."/>
        </authorList>
    </citation>
    <scope>NUCLEOTIDE SEQUENCE [LARGE SCALE GENOMIC DNA]</scope>
    <source>
        <strain evidence="10 11">MWE-103</strain>
    </source>
</reference>
<evidence type="ECO:0000256" key="1">
    <source>
        <dbReference type="ARBA" id="ARBA00004635"/>
    </source>
</evidence>
<proteinExistence type="inferred from homology"/>
<dbReference type="Gene3D" id="6.20.190.10">
    <property type="entry name" value="Nutrient germinant receptor protein C, domain 1"/>
    <property type="match status" value="1"/>
</dbReference>
<evidence type="ECO:0000256" key="2">
    <source>
        <dbReference type="ARBA" id="ARBA00007886"/>
    </source>
</evidence>
<accession>A0ABS3W3X3</accession>
<name>A0ABS3W3X3_9BACL</name>
<keyword evidence="6" id="KW-0564">Palmitate</keyword>
<evidence type="ECO:0000259" key="8">
    <source>
        <dbReference type="Pfam" id="PF05504"/>
    </source>
</evidence>
<keyword evidence="7" id="KW-0449">Lipoprotein</keyword>
<keyword evidence="11" id="KW-1185">Reference proteome</keyword>
<comment type="caution">
    <text evidence="10">The sequence shown here is derived from an EMBL/GenBank/DDBJ whole genome shotgun (WGS) entry which is preliminary data.</text>
</comment>
<dbReference type="InterPro" id="IPR008844">
    <property type="entry name" value="Spore_GerAC-like"/>
</dbReference>
<dbReference type="Proteomes" id="UP000670947">
    <property type="component" value="Unassembled WGS sequence"/>
</dbReference>